<dbReference type="SFLD" id="SFLDG01100">
    <property type="entry name" value="methyltransferase_(Class_D)"/>
    <property type="match status" value="1"/>
</dbReference>
<evidence type="ECO:0000256" key="1">
    <source>
        <dbReference type="ARBA" id="ARBA00001966"/>
    </source>
</evidence>
<dbReference type="SFLD" id="SFLDS00029">
    <property type="entry name" value="Radical_SAM"/>
    <property type="match status" value="1"/>
</dbReference>
<dbReference type="Proteomes" id="UP000069241">
    <property type="component" value="Chromosome"/>
</dbReference>
<evidence type="ECO:0000256" key="3">
    <source>
        <dbReference type="ARBA" id="ARBA00022723"/>
    </source>
</evidence>
<evidence type="ECO:0000259" key="6">
    <source>
        <dbReference type="PROSITE" id="PS51918"/>
    </source>
</evidence>
<keyword evidence="5" id="KW-0411">Iron-sulfur</keyword>
<feature type="domain" description="Radical SAM core" evidence="6">
    <location>
        <begin position="105"/>
        <end position="331"/>
    </location>
</feature>
<evidence type="ECO:0000313" key="8">
    <source>
        <dbReference type="Proteomes" id="UP000069241"/>
    </source>
</evidence>
<dbReference type="InterPro" id="IPR034474">
    <property type="entry name" value="Methyltransferase_Class_D"/>
</dbReference>
<dbReference type="AlphaFoldDB" id="A0A0X8JI42"/>
<dbReference type="Pfam" id="PF04055">
    <property type="entry name" value="Radical_SAM"/>
    <property type="match status" value="1"/>
</dbReference>
<reference evidence="8" key="1">
    <citation type="submission" date="2016-02" db="EMBL/GenBank/DDBJ databases">
        <authorList>
            <person name="Holder M.E."/>
            <person name="Ajami N.J."/>
            <person name="Petrosino J.F."/>
        </authorList>
    </citation>
    <scope>NUCLEOTIDE SEQUENCE [LARGE SCALE GENOMIC DNA]</scope>
    <source>
        <strain evidence="8">CCUG 45958</strain>
    </source>
</reference>
<dbReference type="PANTHER" id="PTHR43306">
    <property type="entry name" value="7,8-DIHYDRO-6-HYDROXYMETHYLPTERIN DIMETHYLTRANSFERASE"/>
    <property type="match status" value="1"/>
</dbReference>
<dbReference type="PANTHER" id="PTHR43306:SF1">
    <property type="entry name" value="7,8-DIHYDRO-6-HYDROXYMETHYLPTERIN DIMETHYLTRANSFERASE"/>
    <property type="match status" value="1"/>
</dbReference>
<dbReference type="CDD" id="cd01335">
    <property type="entry name" value="Radical_SAM"/>
    <property type="match status" value="1"/>
</dbReference>
<dbReference type="RefSeq" id="WP_062251661.1">
    <property type="nucleotide sequence ID" value="NZ_CP014229.1"/>
</dbReference>
<dbReference type="InterPro" id="IPR058240">
    <property type="entry name" value="rSAM_sf"/>
</dbReference>
<dbReference type="SUPFAM" id="SSF102114">
    <property type="entry name" value="Radical SAM enzymes"/>
    <property type="match status" value="1"/>
</dbReference>
<protein>
    <submittedName>
        <fullName evidence="7">Radical SAM protein</fullName>
    </submittedName>
</protein>
<dbReference type="InterPro" id="IPR007197">
    <property type="entry name" value="rSAM"/>
</dbReference>
<dbReference type="KEGG" id="dfi:AXF13_03465"/>
<dbReference type="InterPro" id="IPR056488">
    <property type="entry name" value="Zn_ribbon_HMPTM"/>
</dbReference>
<keyword evidence="4" id="KW-0408">Iron</keyword>
<dbReference type="SFLD" id="SFLDG01067">
    <property type="entry name" value="SPASM/twitch_domain_containing"/>
    <property type="match status" value="1"/>
</dbReference>
<keyword evidence="3" id="KW-0479">Metal-binding</keyword>
<dbReference type="InterPro" id="IPR054698">
    <property type="entry name" value="rSAM_Se_TrsS"/>
</dbReference>
<sequence>MILRRTQSLCPICLRRIEAVYERPETAGTEKGVFLRKTCPEHGVFSVPAWLALEPVDAQGVVPGVVNAPPFESWSRPKSPSYPEEPRTAVARGCPFDCGLCPLHAQHTCTGLVEVTMRCDLACPVCYAGAGSAEEAPPPDPPLAALAAQLDSLKTASGACNVQISGGEPTIREDLPAIVTLARERGFGLVQLNTNGLRLGRDAGYAARLRAAGLDSVYLQWDGVREAVFETMRGRACLNLKRLAVEACAAAGLGVVLVATLARHVNDGEVGDLLRLALALGPAVRGVHFQPVSSFGRYPWALSNAPRLTLPEVMAALVRQAPELVRMEHFHPPGCEHALCSFSAAYRRTGVEGAELEWLPQAGQSCCSPVPPPAAEGARKARQFVALHWKGAERIPAADTPGGAALPERADDFSRFLNRAGAERRFTVSAMAFQDAYSLDLERVRGCCIHVVQADGRLVPFCLHNLTARDGARLYSGAWA</sequence>
<dbReference type="GO" id="GO:0046872">
    <property type="term" value="F:metal ion binding"/>
    <property type="evidence" value="ECO:0007669"/>
    <property type="project" value="UniProtKB-KW"/>
</dbReference>
<dbReference type="STRING" id="44742.AXF13_03465"/>
<evidence type="ECO:0000313" key="7">
    <source>
        <dbReference type="EMBL" id="AMD89245.1"/>
    </source>
</evidence>
<dbReference type="PROSITE" id="PS51918">
    <property type="entry name" value="RADICAL_SAM"/>
    <property type="match status" value="1"/>
</dbReference>
<dbReference type="Pfam" id="PF23545">
    <property type="entry name" value="Zn_ribbon_HMPTM"/>
    <property type="match status" value="1"/>
</dbReference>
<dbReference type="NCBIfam" id="NF045646">
    <property type="entry name" value="rSAM_Se_TrsS"/>
    <property type="match status" value="1"/>
</dbReference>
<comment type="cofactor">
    <cofactor evidence="1">
        <name>[4Fe-4S] cluster</name>
        <dbReference type="ChEBI" id="CHEBI:49883"/>
    </cofactor>
</comment>
<gene>
    <name evidence="7" type="ORF">AXF13_03465</name>
</gene>
<dbReference type="GO" id="GO:0051536">
    <property type="term" value="F:iron-sulfur cluster binding"/>
    <property type="evidence" value="ECO:0007669"/>
    <property type="project" value="UniProtKB-KW"/>
</dbReference>
<dbReference type="GO" id="GO:0003824">
    <property type="term" value="F:catalytic activity"/>
    <property type="evidence" value="ECO:0007669"/>
    <property type="project" value="InterPro"/>
</dbReference>
<evidence type="ECO:0000256" key="4">
    <source>
        <dbReference type="ARBA" id="ARBA00023004"/>
    </source>
</evidence>
<evidence type="ECO:0000256" key="2">
    <source>
        <dbReference type="ARBA" id="ARBA00022691"/>
    </source>
</evidence>
<evidence type="ECO:0000256" key="5">
    <source>
        <dbReference type="ARBA" id="ARBA00023014"/>
    </source>
</evidence>
<proteinExistence type="predicted"/>
<keyword evidence="8" id="KW-1185">Reference proteome</keyword>
<dbReference type="Gene3D" id="3.20.20.70">
    <property type="entry name" value="Aldolase class I"/>
    <property type="match status" value="1"/>
</dbReference>
<accession>A0A0X8JI42</accession>
<dbReference type="EMBL" id="CP014229">
    <property type="protein sequence ID" value="AMD89245.1"/>
    <property type="molecule type" value="Genomic_DNA"/>
</dbReference>
<keyword evidence="2" id="KW-0949">S-adenosyl-L-methionine</keyword>
<organism evidence="7 8">
    <name type="scientific">Desulfovibrio fairfieldensis</name>
    <dbReference type="NCBI Taxonomy" id="44742"/>
    <lineage>
        <taxon>Bacteria</taxon>
        <taxon>Pseudomonadati</taxon>
        <taxon>Thermodesulfobacteriota</taxon>
        <taxon>Desulfovibrionia</taxon>
        <taxon>Desulfovibrionales</taxon>
        <taxon>Desulfovibrionaceae</taxon>
        <taxon>Desulfovibrio</taxon>
    </lineage>
</organism>
<dbReference type="InterPro" id="IPR013785">
    <property type="entry name" value="Aldolase_TIM"/>
</dbReference>
<name>A0A0X8JI42_9BACT</name>